<name>A0AC59Z2B0_RANTA</name>
<dbReference type="Proteomes" id="UP001162501">
    <property type="component" value="Chromosome 22"/>
</dbReference>
<gene>
    <name evidence="1" type="ORF">MRATA1EN22A_LOCUS13081</name>
</gene>
<organism evidence="1 2">
    <name type="scientific">Rangifer tarandus platyrhynchus</name>
    <name type="common">Svalbard reindeer</name>
    <dbReference type="NCBI Taxonomy" id="3082113"/>
    <lineage>
        <taxon>Eukaryota</taxon>
        <taxon>Metazoa</taxon>
        <taxon>Chordata</taxon>
        <taxon>Craniata</taxon>
        <taxon>Vertebrata</taxon>
        <taxon>Euteleostomi</taxon>
        <taxon>Mammalia</taxon>
        <taxon>Eutheria</taxon>
        <taxon>Laurasiatheria</taxon>
        <taxon>Artiodactyla</taxon>
        <taxon>Ruminantia</taxon>
        <taxon>Pecora</taxon>
        <taxon>Cervidae</taxon>
        <taxon>Odocoileinae</taxon>
        <taxon>Rangifer</taxon>
    </lineage>
</organism>
<sequence>MPPPPPVQARAERGSIFTLPACQPASPLARRPAPPGRPACVSMVTVHKLLGRPGRLPAEPGNSLSREGEQAGLSRVGLGGDGLTGPPAPLGHWACADSPAHAQKRRGVGGVGGARAGGWERERQSLAAPQKAVALGPEDLGERNVSALLGEDGSELP</sequence>
<dbReference type="EMBL" id="OX596106">
    <property type="protein sequence ID" value="CAN0168963.1"/>
    <property type="molecule type" value="Genomic_DNA"/>
</dbReference>
<evidence type="ECO:0000313" key="1">
    <source>
        <dbReference type="EMBL" id="CAN0168963.1"/>
    </source>
</evidence>
<reference evidence="1" key="1">
    <citation type="submission" date="2023-05" db="EMBL/GenBank/DDBJ databases">
        <authorList>
            <consortium name="ELIXIR-Norway"/>
        </authorList>
    </citation>
    <scope>NUCLEOTIDE SEQUENCE</scope>
</reference>
<protein>
    <submittedName>
        <fullName evidence="1">Uncharacterized protein</fullName>
    </submittedName>
</protein>
<accession>A0AC59Z2B0</accession>
<proteinExistence type="predicted"/>
<reference evidence="1" key="2">
    <citation type="submission" date="2025-03" db="EMBL/GenBank/DDBJ databases">
        <authorList>
            <consortium name="ELIXIR-Norway"/>
            <consortium name="Elixir Norway"/>
        </authorList>
    </citation>
    <scope>NUCLEOTIDE SEQUENCE</scope>
</reference>
<evidence type="ECO:0000313" key="2">
    <source>
        <dbReference type="Proteomes" id="UP001162501"/>
    </source>
</evidence>